<feature type="domain" description="Secretion system C-terminal sorting" evidence="4">
    <location>
        <begin position="187"/>
        <end position="254"/>
    </location>
</feature>
<dbReference type="Proteomes" id="UP000236594">
    <property type="component" value="Unassembled WGS sequence"/>
</dbReference>
<organism evidence="5 6">
    <name type="scientific">Chryseobacterium phosphatilyticum</name>
    <dbReference type="NCBI Taxonomy" id="475075"/>
    <lineage>
        <taxon>Bacteria</taxon>
        <taxon>Pseudomonadati</taxon>
        <taxon>Bacteroidota</taxon>
        <taxon>Flavobacteriia</taxon>
        <taxon>Flavobacteriales</taxon>
        <taxon>Weeksellaceae</taxon>
        <taxon>Chryseobacterium group</taxon>
        <taxon>Chryseobacterium</taxon>
    </lineage>
</organism>
<dbReference type="Pfam" id="PF07675">
    <property type="entry name" value="Cleaved_Adhesin"/>
    <property type="match status" value="1"/>
</dbReference>
<evidence type="ECO:0000313" key="5">
    <source>
        <dbReference type="EMBL" id="PWN69105.1"/>
    </source>
</evidence>
<dbReference type="Gene3D" id="2.60.120.200">
    <property type="match status" value="1"/>
</dbReference>
<dbReference type="NCBIfam" id="TIGR04183">
    <property type="entry name" value="Por_Secre_tail"/>
    <property type="match status" value="1"/>
</dbReference>
<sequence>MKKLLFFMLALPALSFGQWTENFDSNTNLPAGWAVINNGDLNGWEIGTPSGAAQSGANVAKIRFGSTAHDDYLITKAITVQTGVSDNISFYVRSRSTVFLENYKVLLSTTDQTSAAFNTVLQPEEKAPGTWTKKSFDLSAYVGQTVYVAIHATDTNQWELYADTFVVGSNSTLATAEITNAKDIVGVYPNPFTEVLNVSKADKIQSVSVTDLSGKLIKTLERPSSALQLEDLKQGVYMLDIKMKDGSKQTTKIIKK</sequence>
<dbReference type="EMBL" id="PPED02000003">
    <property type="protein sequence ID" value="PWN69105.1"/>
    <property type="molecule type" value="Genomic_DNA"/>
</dbReference>
<dbReference type="OrthoDB" id="951108at2"/>
<dbReference type="AlphaFoldDB" id="A0A316X5L7"/>
<dbReference type="Pfam" id="PF18962">
    <property type="entry name" value="Por_Secre_tail"/>
    <property type="match status" value="1"/>
</dbReference>
<gene>
    <name evidence="5" type="ORF">C1631_013645</name>
</gene>
<reference evidence="5 6" key="1">
    <citation type="submission" date="2018-04" db="EMBL/GenBank/DDBJ databases">
        <title>Draft Genome Sequence of Phosphate-Solubilizing Chryseobacterium sp. ISE14 that is a Biocontrol and Plant Growth-Promoting Rhizobacterium Isolated from Cucumber.</title>
        <authorList>
            <person name="Jeong J.-J."/>
            <person name="Sang M.K."/>
            <person name="Choi I.-G."/>
            <person name="Kim K.D."/>
        </authorList>
    </citation>
    <scope>NUCLEOTIDE SEQUENCE [LARGE SCALE GENOMIC DNA]</scope>
    <source>
        <strain evidence="5 6">ISE14</strain>
    </source>
</reference>
<keyword evidence="6" id="KW-1185">Reference proteome</keyword>
<evidence type="ECO:0000313" key="6">
    <source>
        <dbReference type="Proteomes" id="UP000236594"/>
    </source>
</evidence>
<accession>A0A316X5L7</accession>
<evidence type="ECO:0000256" key="2">
    <source>
        <dbReference type="SAM" id="SignalP"/>
    </source>
</evidence>
<evidence type="ECO:0000256" key="1">
    <source>
        <dbReference type="ARBA" id="ARBA00022729"/>
    </source>
</evidence>
<dbReference type="InterPro" id="IPR011628">
    <property type="entry name" value="Cleaved_adhesin"/>
</dbReference>
<feature type="signal peptide" evidence="2">
    <location>
        <begin position="1"/>
        <end position="17"/>
    </location>
</feature>
<feature type="domain" description="Cleaved adhesin" evidence="3">
    <location>
        <begin position="21"/>
        <end position="143"/>
    </location>
</feature>
<dbReference type="InterPro" id="IPR026444">
    <property type="entry name" value="Secre_tail"/>
</dbReference>
<evidence type="ECO:0008006" key="7">
    <source>
        <dbReference type="Google" id="ProtNLM"/>
    </source>
</evidence>
<keyword evidence="1 2" id="KW-0732">Signal</keyword>
<dbReference type="NCBIfam" id="NF038128">
    <property type="entry name" value="choice_anch_J"/>
    <property type="match status" value="1"/>
</dbReference>
<evidence type="ECO:0000259" key="4">
    <source>
        <dbReference type="Pfam" id="PF18962"/>
    </source>
</evidence>
<feature type="chain" id="PRO_5016408671" description="T9SS C-terminal target domain-containing protein" evidence="2">
    <location>
        <begin position="18"/>
        <end position="256"/>
    </location>
</feature>
<protein>
    <recommendedName>
        <fullName evidence="7">T9SS C-terminal target domain-containing protein</fullName>
    </recommendedName>
</protein>
<dbReference type="RefSeq" id="WP_109712761.1">
    <property type="nucleotide sequence ID" value="NZ_PPED02000003.1"/>
</dbReference>
<evidence type="ECO:0000259" key="3">
    <source>
        <dbReference type="Pfam" id="PF07675"/>
    </source>
</evidence>
<name>A0A316X5L7_9FLAO</name>
<comment type="caution">
    <text evidence="5">The sequence shown here is derived from an EMBL/GenBank/DDBJ whole genome shotgun (WGS) entry which is preliminary data.</text>
</comment>
<proteinExistence type="predicted"/>